<organism evidence="4 5">
    <name type="scientific">Antarctobacter heliothermus</name>
    <dbReference type="NCBI Taxonomy" id="74033"/>
    <lineage>
        <taxon>Bacteria</taxon>
        <taxon>Pseudomonadati</taxon>
        <taxon>Pseudomonadota</taxon>
        <taxon>Alphaproteobacteria</taxon>
        <taxon>Rhodobacterales</taxon>
        <taxon>Roseobacteraceae</taxon>
        <taxon>Antarctobacter</taxon>
    </lineage>
</organism>
<name>A0A239GAW9_9RHOB</name>
<dbReference type="GO" id="GO:0052689">
    <property type="term" value="F:carboxylic ester hydrolase activity"/>
    <property type="evidence" value="ECO:0007669"/>
    <property type="project" value="UniProtKB-ARBA"/>
</dbReference>
<evidence type="ECO:0000313" key="5">
    <source>
        <dbReference type="Proteomes" id="UP000198440"/>
    </source>
</evidence>
<evidence type="ECO:0000259" key="3">
    <source>
        <dbReference type="Pfam" id="PF00561"/>
    </source>
</evidence>
<dbReference type="EMBL" id="FZON01000025">
    <property type="protein sequence ID" value="SNS66486.1"/>
    <property type="molecule type" value="Genomic_DNA"/>
</dbReference>
<dbReference type="Gene3D" id="3.40.50.1820">
    <property type="entry name" value="alpha/beta hydrolase"/>
    <property type="match status" value="1"/>
</dbReference>
<dbReference type="InterPro" id="IPR016986">
    <property type="entry name" value="UCP031982_abhydr"/>
</dbReference>
<dbReference type="PIRSF" id="PIRSF031982">
    <property type="entry name" value="UCP031982_abhydr"/>
    <property type="match status" value="1"/>
</dbReference>
<feature type="domain" description="AB hydrolase-1" evidence="3">
    <location>
        <begin position="120"/>
        <end position="215"/>
    </location>
</feature>
<evidence type="ECO:0000256" key="1">
    <source>
        <dbReference type="ARBA" id="ARBA00022801"/>
    </source>
</evidence>
<proteinExistence type="inferred from homology"/>
<gene>
    <name evidence="4" type="ORF">SAMN04488078_102536</name>
</gene>
<dbReference type="SUPFAM" id="SSF53474">
    <property type="entry name" value="alpha/beta-Hydrolases"/>
    <property type="match status" value="1"/>
</dbReference>
<dbReference type="PANTHER" id="PTHR22946:SF9">
    <property type="entry name" value="POLYKETIDE TRANSFERASE AF380"/>
    <property type="match status" value="1"/>
</dbReference>
<dbReference type="AlphaFoldDB" id="A0A239GAW9"/>
<dbReference type="PANTHER" id="PTHR22946">
    <property type="entry name" value="DIENELACTONE HYDROLASE DOMAIN-CONTAINING PROTEIN-RELATED"/>
    <property type="match status" value="1"/>
</dbReference>
<keyword evidence="1 4" id="KW-0378">Hydrolase</keyword>
<comment type="similarity">
    <text evidence="2">Belongs to the AB hydrolase superfamily. FUS2 hydrolase family.</text>
</comment>
<accession>A0A239GAW9</accession>
<dbReference type="InterPro" id="IPR000073">
    <property type="entry name" value="AB_hydrolase_1"/>
</dbReference>
<evidence type="ECO:0000256" key="2">
    <source>
        <dbReference type="ARBA" id="ARBA00038115"/>
    </source>
</evidence>
<reference evidence="4 5" key="1">
    <citation type="submission" date="2017-06" db="EMBL/GenBank/DDBJ databases">
        <authorList>
            <person name="Kim H.J."/>
            <person name="Triplett B.A."/>
        </authorList>
    </citation>
    <scope>NUCLEOTIDE SEQUENCE [LARGE SCALE GENOMIC DNA]</scope>
    <source>
        <strain evidence="4 5">DSM 11445</strain>
    </source>
</reference>
<protein>
    <submittedName>
        <fullName evidence="4">Predicted dienelactone hydrolase</fullName>
    </submittedName>
</protein>
<dbReference type="Proteomes" id="UP000198440">
    <property type="component" value="Unassembled WGS sequence"/>
</dbReference>
<evidence type="ECO:0000313" key="4">
    <source>
        <dbReference type="EMBL" id="SNS66486.1"/>
    </source>
</evidence>
<dbReference type="InterPro" id="IPR029058">
    <property type="entry name" value="AB_hydrolase_fold"/>
</dbReference>
<sequence>MVRRSRTSLNPFRMSENRFQDAFGRGRAQVGDSETQYRSDPMKHLLTPALIVLGGLAQAQPMLPGFDRMDVSSTHRARPLDASFYYPADNRTYMTVIGDNPIFDGVRVYMGPRFAKGAHPLVLFSHGSGGSTDGMAWLMAGLAERGAIVLAVNHPGSTSGDSSPRRSVRLDERAQDLSAALDRFLAEPEFAGAVDPDRIYTLGFSLGGATALGLAGLRFDAGAYAPYCQDGGNDGAKDGANRADCVFFDKGGVDFGNLPAGFSADMRDVRVTGAMAIDPAFTFVATQDSVAALDMPTLLINLGKEHRLGASDMGPQGSGFAARLPQAQYAEIAPAIHFTALPECKPRAAEVLEEEQDDPICTDPEGTDRKAVHEQMLDQIAGFMGLD</sequence>
<dbReference type="InterPro" id="IPR050261">
    <property type="entry name" value="FrsA_esterase"/>
</dbReference>
<dbReference type="Pfam" id="PF00561">
    <property type="entry name" value="Abhydrolase_1"/>
    <property type="match status" value="1"/>
</dbReference>